<accession>A0A1I5Z4G8</accession>
<dbReference type="AlphaFoldDB" id="A0A1I5Z4G8"/>
<proteinExistence type="predicted"/>
<dbReference type="OrthoDB" id="9796786at2"/>
<protein>
    <submittedName>
        <fullName evidence="1">HTH-type transcriptional regulator / antitoxin HigA</fullName>
    </submittedName>
</protein>
<evidence type="ECO:0000313" key="2">
    <source>
        <dbReference type="Proteomes" id="UP000243084"/>
    </source>
</evidence>
<sequence>MNIKPILSEEDLSAALARMDQLWGAEIGTPEGNELDALASLIEMYEAKLYPMPPADPIQTIN</sequence>
<reference evidence="2" key="1">
    <citation type="submission" date="2016-10" db="EMBL/GenBank/DDBJ databases">
        <authorList>
            <person name="Varghese N."/>
            <person name="Submissions S."/>
        </authorList>
    </citation>
    <scope>NUCLEOTIDE SEQUENCE [LARGE SCALE GENOMIC DNA]</scope>
    <source>
        <strain evidence="2">JCM 18195</strain>
    </source>
</reference>
<organism evidence="1 2">
    <name type="scientific">Geopseudomonas sagittaria</name>
    <dbReference type="NCBI Taxonomy" id="1135990"/>
    <lineage>
        <taxon>Bacteria</taxon>
        <taxon>Pseudomonadati</taxon>
        <taxon>Pseudomonadota</taxon>
        <taxon>Gammaproteobacteria</taxon>
        <taxon>Pseudomonadales</taxon>
        <taxon>Pseudomonadaceae</taxon>
        <taxon>Geopseudomonas</taxon>
    </lineage>
</organism>
<dbReference type="Proteomes" id="UP000243084">
    <property type="component" value="Unassembled WGS sequence"/>
</dbReference>
<evidence type="ECO:0000313" key="1">
    <source>
        <dbReference type="EMBL" id="SFQ51374.1"/>
    </source>
</evidence>
<name>A0A1I5Z4G8_9GAMM</name>
<gene>
    <name evidence="1" type="ORF">SAMN05216229_12814</name>
</gene>
<dbReference type="EMBL" id="FOXM01000028">
    <property type="protein sequence ID" value="SFQ51374.1"/>
    <property type="molecule type" value="Genomic_DNA"/>
</dbReference>
<keyword evidence="2" id="KW-1185">Reference proteome</keyword>